<organism evidence="1">
    <name type="scientific">Trichodesmium erythraeum (strain IMS101)</name>
    <dbReference type="NCBI Taxonomy" id="203124"/>
    <lineage>
        <taxon>Bacteria</taxon>
        <taxon>Bacillati</taxon>
        <taxon>Cyanobacteriota</taxon>
        <taxon>Cyanophyceae</taxon>
        <taxon>Oscillatoriophycideae</taxon>
        <taxon>Oscillatoriales</taxon>
        <taxon>Microcoleaceae</taxon>
        <taxon>Trichodesmium</taxon>
    </lineage>
</organism>
<dbReference type="EMBL" id="CP000393">
    <property type="protein sequence ID" value="ABG53258.1"/>
    <property type="molecule type" value="Genomic_DNA"/>
</dbReference>
<accession>Q10WW6</accession>
<protein>
    <submittedName>
        <fullName evidence="1">Uncharacterized protein</fullName>
    </submittedName>
</protein>
<dbReference type="KEGG" id="ter:Tery_4260"/>
<dbReference type="HOGENOM" id="CLU_1401912_0_0_3"/>
<dbReference type="AlphaFoldDB" id="Q10WW6"/>
<evidence type="ECO:0000313" key="1">
    <source>
        <dbReference type="EMBL" id="ABG53258.1"/>
    </source>
</evidence>
<dbReference type="eggNOG" id="COG1479">
    <property type="taxonomic scope" value="Bacteria"/>
</dbReference>
<dbReference type="STRING" id="203124.Tery_4260"/>
<sequence length="194" mass="22328">MTYEFKMSEFDPEIDLKYIGYLALAYDKKEGKPVSSPNDILVIEQEIRDVSRRINYRNTEIPIENLVSNIIPGFTSEWGIEKKSRVIEDVLLGVPINPIWVVSLDTYDEDRFIKIITGEEVVMALSDFICNKFSLFGMKLIQSSKGVKYQDFSVQMQRKITRSTVRLLELNPRVEGKILAYLRKSNAYGVNNAC</sequence>
<gene>
    <name evidence="1" type="ordered locus">Tery_4260</name>
</gene>
<proteinExistence type="predicted"/>
<reference evidence="1" key="1">
    <citation type="submission" date="2006-06" db="EMBL/GenBank/DDBJ databases">
        <title>Complete sequence of Trichodesmium erythraeum IMS101.</title>
        <authorList>
            <consortium name="US DOE Joint Genome Institute"/>
            <person name="Copeland A."/>
            <person name="Lucas S."/>
            <person name="Lapidus A."/>
            <person name="Barry K."/>
            <person name="Detter J.C."/>
            <person name="Glavina del Rio T."/>
            <person name="Hammon N."/>
            <person name="Israni S."/>
            <person name="Dalin E."/>
            <person name="Tice H."/>
            <person name="Pitluck S."/>
            <person name="Kiss H."/>
            <person name="Munk A.C."/>
            <person name="Brettin T."/>
            <person name="Bruce D."/>
            <person name="Han C."/>
            <person name="Tapia R."/>
            <person name="Gilna P."/>
            <person name="Schmutz J."/>
            <person name="Larimer F."/>
            <person name="Land M."/>
            <person name="Hauser L."/>
            <person name="Kyrpides N."/>
            <person name="Kim E."/>
            <person name="Richardson P."/>
        </authorList>
    </citation>
    <scope>NUCLEOTIDE SEQUENCE [LARGE SCALE GENOMIC DNA]</scope>
    <source>
        <strain evidence="1">IMS101</strain>
    </source>
</reference>
<name>Q10WW6_TRIEI</name>